<dbReference type="OrthoDB" id="10263751at2759"/>
<dbReference type="KEGG" id="cqi:110693449"/>
<dbReference type="Gene3D" id="3.40.30.10">
    <property type="entry name" value="Glutaredoxin"/>
    <property type="match status" value="1"/>
</dbReference>
<reference evidence="2" key="2">
    <citation type="submission" date="2021-03" db="UniProtKB">
        <authorList>
            <consortium name="EnsemblPlants"/>
        </authorList>
    </citation>
    <scope>IDENTIFICATION</scope>
</reference>
<dbReference type="Pfam" id="PF00085">
    <property type="entry name" value="Thioredoxin"/>
    <property type="match status" value="1"/>
</dbReference>
<dbReference type="SUPFAM" id="SSF52833">
    <property type="entry name" value="Thioredoxin-like"/>
    <property type="match status" value="1"/>
</dbReference>
<proteinExistence type="predicted"/>
<sequence length="121" mass="13469">MESSRSKVSAVESKAQWEDLVNKAKEQGTPIVAHFGATWCVTSFVMNPFFEELASEYADVMFVNVDVDEVKEVASMMEVKAMPTFLVLKDGIVVDKMVGANKDELRKRVEKFTQPTGANMA</sequence>
<reference evidence="2" key="1">
    <citation type="journal article" date="2017" name="Nature">
        <title>The genome of Chenopodium quinoa.</title>
        <authorList>
            <person name="Jarvis D.E."/>
            <person name="Ho Y.S."/>
            <person name="Lightfoot D.J."/>
            <person name="Schmoeckel S.M."/>
            <person name="Li B."/>
            <person name="Borm T.J.A."/>
            <person name="Ohyanagi H."/>
            <person name="Mineta K."/>
            <person name="Michell C.T."/>
            <person name="Saber N."/>
            <person name="Kharbatia N.M."/>
            <person name="Rupper R.R."/>
            <person name="Sharp A.R."/>
            <person name="Dally N."/>
            <person name="Boughton B.A."/>
            <person name="Woo Y.H."/>
            <person name="Gao G."/>
            <person name="Schijlen E.G.W.M."/>
            <person name="Guo X."/>
            <person name="Momin A.A."/>
            <person name="Negrao S."/>
            <person name="Al-Babili S."/>
            <person name="Gehring C."/>
            <person name="Roessner U."/>
            <person name="Jung C."/>
            <person name="Murphy K."/>
            <person name="Arold S.T."/>
            <person name="Gojobori T."/>
            <person name="van der Linden C.G."/>
            <person name="van Loo E.N."/>
            <person name="Jellen E.N."/>
            <person name="Maughan P.J."/>
            <person name="Tester M."/>
        </authorList>
    </citation>
    <scope>NUCLEOTIDE SEQUENCE [LARGE SCALE GENOMIC DNA]</scope>
    <source>
        <strain evidence="2">cv. PI 614886</strain>
    </source>
</reference>
<dbReference type="EnsemblPlants" id="AUR62014615-RA">
    <property type="protein sequence ID" value="AUR62014615-RA:cds"/>
    <property type="gene ID" value="AUR62014615"/>
</dbReference>
<dbReference type="Proteomes" id="UP000596660">
    <property type="component" value="Unplaced"/>
</dbReference>
<dbReference type="OMA" id="WCIPSVF"/>
<dbReference type="InterPro" id="IPR050620">
    <property type="entry name" value="Thioredoxin_H-type-like"/>
</dbReference>
<dbReference type="GO" id="GO:0003756">
    <property type="term" value="F:protein disulfide isomerase activity"/>
    <property type="evidence" value="ECO:0007669"/>
    <property type="project" value="EnsemblPlants"/>
</dbReference>
<organism evidence="2 3">
    <name type="scientific">Chenopodium quinoa</name>
    <name type="common">Quinoa</name>
    <dbReference type="NCBI Taxonomy" id="63459"/>
    <lineage>
        <taxon>Eukaryota</taxon>
        <taxon>Viridiplantae</taxon>
        <taxon>Streptophyta</taxon>
        <taxon>Embryophyta</taxon>
        <taxon>Tracheophyta</taxon>
        <taxon>Spermatophyta</taxon>
        <taxon>Magnoliopsida</taxon>
        <taxon>eudicotyledons</taxon>
        <taxon>Gunneridae</taxon>
        <taxon>Pentapetalae</taxon>
        <taxon>Caryophyllales</taxon>
        <taxon>Chenopodiaceae</taxon>
        <taxon>Chenopodioideae</taxon>
        <taxon>Atripliceae</taxon>
        <taxon>Chenopodium</taxon>
    </lineage>
</organism>
<keyword evidence="3" id="KW-1185">Reference proteome</keyword>
<dbReference type="PANTHER" id="PTHR10438">
    <property type="entry name" value="THIOREDOXIN"/>
    <property type="match status" value="1"/>
</dbReference>
<dbReference type="PANTHER" id="PTHR10438:SF242">
    <property type="entry name" value="THIOREDOXIN-LIKE PROTEIN CXXS1"/>
    <property type="match status" value="1"/>
</dbReference>
<protein>
    <recommendedName>
        <fullName evidence="1">Thioredoxin domain-containing protein</fullName>
    </recommendedName>
</protein>
<dbReference type="InterPro" id="IPR036249">
    <property type="entry name" value="Thioredoxin-like_sf"/>
</dbReference>
<name>A0A803LKW8_CHEQI</name>
<dbReference type="CDD" id="cd02947">
    <property type="entry name" value="TRX_family"/>
    <property type="match status" value="1"/>
</dbReference>
<evidence type="ECO:0000259" key="1">
    <source>
        <dbReference type="PROSITE" id="PS51352"/>
    </source>
</evidence>
<gene>
    <name evidence="2" type="primary">LOC110693449</name>
</gene>
<dbReference type="InterPro" id="IPR013766">
    <property type="entry name" value="Thioredoxin_domain"/>
</dbReference>
<dbReference type="PROSITE" id="PS51352">
    <property type="entry name" value="THIOREDOXIN_2"/>
    <property type="match status" value="1"/>
</dbReference>
<dbReference type="GO" id="GO:0005829">
    <property type="term" value="C:cytosol"/>
    <property type="evidence" value="ECO:0007669"/>
    <property type="project" value="EnsemblPlants"/>
</dbReference>
<accession>A0A803LKW8</accession>
<dbReference type="Gramene" id="AUR62014615-RA">
    <property type="protein sequence ID" value="AUR62014615-RA:cds"/>
    <property type="gene ID" value="AUR62014615"/>
</dbReference>
<dbReference type="AlphaFoldDB" id="A0A803LKW8"/>
<feature type="domain" description="Thioredoxin" evidence="1">
    <location>
        <begin position="1"/>
        <end position="114"/>
    </location>
</feature>
<evidence type="ECO:0000313" key="2">
    <source>
        <dbReference type="EnsemblPlants" id="AUR62014615-RA:cds"/>
    </source>
</evidence>
<evidence type="ECO:0000313" key="3">
    <source>
        <dbReference type="Proteomes" id="UP000596660"/>
    </source>
</evidence>
<dbReference type="RefSeq" id="XP_021726251.1">
    <property type="nucleotide sequence ID" value="XM_021870559.1"/>
</dbReference>
<dbReference type="GeneID" id="110693449"/>